<dbReference type="SUPFAM" id="SSF51556">
    <property type="entry name" value="Metallo-dependent hydrolases"/>
    <property type="match status" value="1"/>
</dbReference>
<dbReference type="SUPFAM" id="SSF51338">
    <property type="entry name" value="Composite domain of metallo-dependent hydrolases"/>
    <property type="match status" value="1"/>
</dbReference>
<reference evidence="2" key="1">
    <citation type="submission" date="2022-09" db="EMBL/GenBank/DDBJ databases">
        <title>Culturomic study of gut microbiota in children with autism spectrum disorder.</title>
        <authorList>
            <person name="Efimov B.A."/>
            <person name="Chaplin A.V."/>
            <person name="Sokolova S.R."/>
            <person name="Pikina A.P."/>
            <person name="Korzhanova M."/>
            <person name="Belova V."/>
            <person name="Korostin D."/>
        </authorList>
    </citation>
    <scope>NUCLEOTIDE SEQUENCE</scope>
    <source>
        <strain evidence="2">ASD5510</strain>
    </source>
</reference>
<dbReference type="EMBL" id="JAOSHN010000010">
    <property type="protein sequence ID" value="MCU7380417.1"/>
    <property type="molecule type" value="Genomic_DNA"/>
</dbReference>
<accession>A0A9J6QY54</accession>
<dbReference type="Gene3D" id="3.10.310.70">
    <property type="match status" value="1"/>
</dbReference>
<comment type="caution">
    <text evidence="2">The sequence shown here is derived from an EMBL/GenBank/DDBJ whole genome shotgun (WGS) entry which is preliminary data.</text>
</comment>
<dbReference type="Gene3D" id="3.20.20.140">
    <property type="entry name" value="Metal-dependent hydrolases"/>
    <property type="match status" value="1"/>
</dbReference>
<evidence type="ECO:0000313" key="3">
    <source>
        <dbReference type="Proteomes" id="UP001065549"/>
    </source>
</evidence>
<protein>
    <submittedName>
        <fullName evidence="2">Amidohydrolase</fullName>
    </submittedName>
</protein>
<sequence length="543" mass="61597">MDKILLNGVVYTMDPENSIAEAVAIEENIVKAVGSNEEILRLKKERTEVADMKGAMVLPGFIDAHCHPAMTAYFMNAIQFSEEMSLEEVLETLRKEIEQNPHNESYVGAGYNEFIFDENQPYSLKLLDDICPNKPVILMGSGFHACWVNSRTFELAGITEETPDPIPGYQYFEKDENGRLTGHVVETEAENMILRKVNFFDNASLENAYQVMSDEFSRVGITTLVGCGNFDWMGRRPYEVTWELTRQGKVYQRFYDCTFVDSAEQVERALEELIELNDLYDDDKCRVSTYKVILDGTFETKSASVSYQYIDDYEMVLPILEGDAIRKLYAKVAELGFDLHAHTIGDRAARAAIEGAEAVRAAGFSDTRVTNAHTQYVKKEDRKRFGELNIIANTSGGWHYWYPEIETTLGSISKEEFMLKEIMDGGALITMGSDRPADEVGYDPRLAIATAMTRRYAKFFNDPQMLSLPPQEQKLSLQTCLEAYTVNAAYQVHMENKLGQIKVGAYADIIAFEKDMFDLTPEEILDDKVVMTMFDGRTVYKCD</sequence>
<dbReference type="InterPro" id="IPR013108">
    <property type="entry name" value="Amidohydro_3"/>
</dbReference>
<dbReference type="PANTHER" id="PTHR22642">
    <property type="entry name" value="IMIDAZOLONEPROPIONASE"/>
    <property type="match status" value="1"/>
</dbReference>
<keyword evidence="3" id="KW-1185">Reference proteome</keyword>
<evidence type="ECO:0000313" key="2">
    <source>
        <dbReference type="EMBL" id="MCU7380417.1"/>
    </source>
</evidence>
<proteinExistence type="predicted"/>
<dbReference type="Proteomes" id="UP001065549">
    <property type="component" value="Unassembled WGS sequence"/>
</dbReference>
<evidence type="ECO:0000259" key="1">
    <source>
        <dbReference type="Pfam" id="PF07969"/>
    </source>
</evidence>
<dbReference type="CDD" id="cd01300">
    <property type="entry name" value="YtcJ_like"/>
    <property type="match status" value="1"/>
</dbReference>
<gene>
    <name evidence="2" type="ORF">OBO34_19070</name>
</gene>
<dbReference type="PANTHER" id="PTHR22642:SF2">
    <property type="entry name" value="PROTEIN LONG AFTER FAR-RED 3"/>
    <property type="match status" value="1"/>
</dbReference>
<dbReference type="InterPro" id="IPR033932">
    <property type="entry name" value="YtcJ-like"/>
</dbReference>
<dbReference type="AlphaFoldDB" id="A0A9J6QY54"/>
<dbReference type="GO" id="GO:0016810">
    <property type="term" value="F:hydrolase activity, acting on carbon-nitrogen (but not peptide) bonds"/>
    <property type="evidence" value="ECO:0007669"/>
    <property type="project" value="InterPro"/>
</dbReference>
<dbReference type="InterPro" id="IPR032466">
    <property type="entry name" value="Metal_Hydrolase"/>
</dbReference>
<dbReference type="RefSeq" id="WP_148396781.1">
    <property type="nucleotide sequence ID" value="NZ_JAJAGH010000002.1"/>
</dbReference>
<dbReference type="InterPro" id="IPR011059">
    <property type="entry name" value="Metal-dep_hydrolase_composite"/>
</dbReference>
<feature type="domain" description="Amidohydrolase 3" evidence="1">
    <location>
        <begin position="48"/>
        <end position="540"/>
    </location>
</feature>
<dbReference type="Gene3D" id="2.30.40.10">
    <property type="entry name" value="Urease, subunit C, domain 1"/>
    <property type="match status" value="1"/>
</dbReference>
<dbReference type="Pfam" id="PF07969">
    <property type="entry name" value="Amidohydro_3"/>
    <property type="match status" value="1"/>
</dbReference>
<name>A0A9J6QY54_9FIRM</name>
<organism evidence="2 3">
    <name type="scientific">Hominibacterium faecale</name>
    <dbReference type="NCBI Taxonomy" id="2839743"/>
    <lineage>
        <taxon>Bacteria</taxon>
        <taxon>Bacillati</taxon>
        <taxon>Bacillota</taxon>
        <taxon>Clostridia</taxon>
        <taxon>Peptostreptococcales</taxon>
        <taxon>Anaerovoracaceae</taxon>
        <taxon>Hominibacterium</taxon>
    </lineage>
</organism>